<reference evidence="4" key="1">
    <citation type="submission" date="2022-11" db="EMBL/GenBank/DDBJ databases">
        <title>Lacrimispora xylanolytica sy1, complete genome.</title>
        <authorList>
            <person name="Choi S."/>
        </authorList>
    </citation>
    <scope>NUCLEOTIDE SEQUENCE</scope>
    <source>
        <strain evidence="4">Sy1</strain>
    </source>
</reference>
<evidence type="ECO:0000256" key="1">
    <source>
        <dbReference type="SAM" id="Phobius"/>
    </source>
</evidence>
<evidence type="ECO:0000259" key="2">
    <source>
        <dbReference type="Pfam" id="PF09822"/>
    </source>
</evidence>
<dbReference type="EMBL" id="CP113524">
    <property type="protein sequence ID" value="WAJ23397.1"/>
    <property type="molecule type" value="Genomic_DNA"/>
</dbReference>
<feature type="domain" description="ABC-type uncharacterised transport system" evidence="2">
    <location>
        <begin position="173"/>
        <end position="347"/>
    </location>
</feature>
<feature type="domain" description="DUF7088" evidence="3">
    <location>
        <begin position="44"/>
        <end position="119"/>
    </location>
</feature>
<sequence>MTRKLKKGGYSAILSLIVIAAVIVLNMIVGRLPEKVRQWDMSSSQIYTLGTTTKDLVKGLDKDVTIYVVGDPSNVDKRITSFAKRYEDLSKHIKVETLDSVLHPDQVNKLKATDDSLFISCEATNKTESVPFTSIIKMDESAYYNYGQSKESEFDGEGQLTSAISHVTNDVEKKVYVTEGHKEAQFGTVVTDMLKKSNLTVTPINLLTGGSIPEDCELLLLNAPESDLAADEKKMVSDYLNGGGNVMILAGYSEKDRPNLNGLLNEYGLNMENGLAADTKNFYQNNPYYIFPTIPAGNELTQGTDDKSVSLVLQSGAMTQLKDLPQGVEVAPFMETSENGMLVTADKQTKGTYLLGAVAKKTLDSGAARLTVLTTPSLIDEGLNTSFTNLNNMNLFMNAVTANYPDVANVSIPAKSLDVGYNTVTKGGLWGVLFVFVIPVVTLLTGLVIWLKRRRL</sequence>
<dbReference type="Pfam" id="PF23357">
    <property type="entry name" value="DUF7088"/>
    <property type="match status" value="1"/>
</dbReference>
<keyword evidence="1" id="KW-0812">Transmembrane</keyword>
<dbReference type="Pfam" id="PF09822">
    <property type="entry name" value="ABC_transp_aux"/>
    <property type="match status" value="1"/>
</dbReference>
<keyword evidence="1" id="KW-1133">Transmembrane helix</keyword>
<accession>A0ABY7ACZ1</accession>
<evidence type="ECO:0000313" key="5">
    <source>
        <dbReference type="Proteomes" id="UP001163115"/>
    </source>
</evidence>
<protein>
    <submittedName>
        <fullName evidence="4">GldG family protein</fullName>
    </submittedName>
</protein>
<keyword evidence="1" id="KW-0472">Membrane</keyword>
<dbReference type="InterPro" id="IPR055396">
    <property type="entry name" value="DUF7088"/>
</dbReference>
<name>A0ABY7ACZ1_9FIRM</name>
<gene>
    <name evidence="4" type="ORF">OW255_17825</name>
</gene>
<dbReference type="Proteomes" id="UP001163115">
    <property type="component" value="Chromosome"/>
</dbReference>
<proteinExistence type="predicted"/>
<evidence type="ECO:0000313" key="4">
    <source>
        <dbReference type="EMBL" id="WAJ23397.1"/>
    </source>
</evidence>
<keyword evidence="5" id="KW-1185">Reference proteome</keyword>
<evidence type="ECO:0000259" key="3">
    <source>
        <dbReference type="Pfam" id="PF23357"/>
    </source>
</evidence>
<feature type="transmembrane region" description="Helical" evidence="1">
    <location>
        <begin position="12"/>
        <end position="32"/>
    </location>
</feature>
<dbReference type="RefSeq" id="WP_268114848.1">
    <property type="nucleotide sequence ID" value="NZ_CP113524.1"/>
</dbReference>
<organism evidence="4 5">
    <name type="scientific">Lacrimispora xylanolytica</name>
    <dbReference type="NCBI Taxonomy" id="29375"/>
    <lineage>
        <taxon>Bacteria</taxon>
        <taxon>Bacillati</taxon>
        <taxon>Bacillota</taxon>
        <taxon>Clostridia</taxon>
        <taxon>Lachnospirales</taxon>
        <taxon>Lachnospiraceae</taxon>
        <taxon>Lacrimispora</taxon>
    </lineage>
</organism>
<dbReference type="InterPro" id="IPR019196">
    <property type="entry name" value="ABC_transp_unknown"/>
</dbReference>
<feature type="transmembrane region" description="Helical" evidence="1">
    <location>
        <begin position="429"/>
        <end position="451"/>
    </location>
</feature>